<dbReference type="SUPFAM" id="SSF54631">
    <property type="entry name" value="CBS-domain pair"/>
    <property type="match status" value="1"/>
</dbReference>
<sequence>MPAAVINTLLGPDLRLMIEEGDAEGLRAFCEELHPAALAEVLADLEDDTVWSVLSHCSLPRQVEIFEFLSLHRQVELVDAIGKERLSKIVGEMSSDDRVDLLSRLDPVRVENLLPLMAKADRADVRRLLAYPEESAGSIMTTEYASLSEDSTVAEALQSLRKQAPDAETLYYVYVLGPDRRLDGFVSLRDLVTARPERQVGELMRRDVVSARVDDDQEKVAGQVMRYDLLALPVVDEANRLVGIVTHDDAMDVVQREAEEDVLMMGGVEPLADSYSETGVLELAWKRGKWLMFLSLVALATAQVLQRFEGVSEEYTWLVLFLPLVLASGGNAGSQSAALIIRAIALNEQGAGPWKLAGRELLVGGTLGALLALIGYLSGYFWFSLGAAESVMVAGTVFVVVIMGTVCGSLLPLASKKLGADPALMSTPLITAVMDVTGVVLYYGVGIWLLTTLAGTAAP</sequence>
<evidence type="ECO:0000256" key="7">
    <source>
        <dbReference type="ARBA" id="ARBA00023136"/>
    </source>
</evidence>
<keyword evidence="9" id="KW-0479">Metal-binding</keyword>
<keyword evidence="6 9" id="KW-1133">Transmembrane helix</keyword>
<feature type="domain" description="CBS" evidence="10">
    <location>
        <begin position="204"/>
        <end position="260"/>
    </location>
</feature>
<keyword evidence="12" id="KW-1185">Reference proteome</keyword>
<dbReference type="InterPro" id="IPR038076">
    <property type="entry name" value="MgtE_N_sf"/>
</dbReference>
<comment type="subunit">
    <text evidence="9">Homodimer.</text>
</comment>
<evidence type="ECO:0000313" key="11">
    <source>
        <dbReference type="EMBL" id="NNJ27026.1"/>
    </source>
</evidence>
<feature type="transmembrane region" description="Helical" evidence="9">
    <location>
        <begin position="423"/>
        <end position="445"/>
    </location>
</feature>
<feature type="transmembrane region" description="Helical" evidence="9">
    <location>
        <begin position="361"/>
        <end position="385"/>
    </location>
</feature>
<dbReference type="SUPFAM" id="SSF161093">
    <property type="entry name" value="MgtE membrane domain-like"/>
    <property type="match status" value="1"/>
</dbReference>
<evidence type="ECO:0000259" key="10">
    <source>
        <dbReference type="PROSITE" id="PS51371"/>
    </source>
</evidence>
<dbReference type="PANTHER" id="PTHR43773">
    <property type="entry name" value="MAGNESIUM TRANSPORTER MGTE"/>
    <property type="match status" value="1"/>
</dbReference>
<dbReference type="PANTHER" id="PTHR43773:SF1">
    <property type="entry name" value="MAGNESIUM TRANSPORTER MGTE"/>
    <property type="match status" value="1"/>
</dbReference>
<dbReference type="RefSeq" id="WP_171188639.1">
    <property type="nucleotide sequence ID" value="NZ_WTPX01000115.1"/>
</dbReference>
<comment type="subcellular location">
    <subcellularLocation>
        <location evidence="9">Cell membrane</location>
        <topology evidence="9">Multi-pass membrane protein</topology>
    </subcellularLocation>
    <subcellularLocation>
        <location evidence="1">Membrane</location>
        <topology evidence="1">Multi-pass membrane protein</topology>
    </subcellularLocation>
</comment>
<dbReference type="PROSITE" id="PS51371">
    <property type="entry name" value="CBS"/>
    <property type="match status" value="2"/>
</dbReference>
<keyword evidence="7 9" id="KW-0472">Membrane</keyword>
<feature type="domain" description="CBS" evidence="10">
    <location>
        <begin position="140"/>
        <end position="203"/>
    </location>
</feature>
<evidence type="ECO:0000256" key="3">
    <source>
        <dbReference type="ARBA" id="ARBA00022448"/>
    </source>
</evidence>
<gene>
    <name evidence="11" type="ORF">LzC2_31230</name>
</gene>
<keyword evidence="8" id="KW-0129">CBS domain</keyword>
<keyword evidence="5 9" id="KW-0460">Magnesium</keyword>
<organism evidence="11 12">
    <name type="scientific">Alienimonas chondri</name>
    <dbReference type="NCBI Taxonomy" id="2681879"/>
    <lineage>
        <taxon>Bacteria</taxon>
        <taxon>Pseudomonadati</taxon>
        <taxon>Planctomycetota</taxon>
        <taxon>Planctomycetia</taxon>
        <taxon>Planctomycetales</taxon>
        <taxon>Planctomycetaceae</taxon>
        <taxon>Alienimonas</taxon>
    </lineage>
</organism>
<dbReference type="SMART" id="SM00924">
    <property type="entry name" value="MgtE_N"/>
    <property type="match status" value="1"/>
</dbReference>
<accession>A0ABX1VG60</accession>
<evidence type="ECO:0000256" key="2">
    <source>
        <dbReference type="ARBA" id="ARBA00009749"/>
    </source>
</evidence>
<dbReference type="Pfam" id="PF00571">
    <property type="entry name" value="CBS"/>
    <property type="match status" value="2"/>
</dbReference>
<dbReference type="Proteomes" id="UP000609651">
    <property type="component" value="Unassembled WGS sequence"/>
</dbReference>
<comment type="function">
    <text evidence="9">Acts as a magnesium transporter.</text>
</comment>
<dbReference type="CDD" id="cd04606">
    <property type="entry name" value="CBS_pair_Mg_transporter"/>
    <property type="match status" value="1"/>
</dbReference>
<evidence type="ECO:0000256" key="1">
    <source>
        <dbReference type="ARBA" id="ARBA00004141"/>
    </source>
</evidence>
<reference evidence="11 12" key="1">
    <citation type="journal article" date="2020" name="Syst. Appl. Microbiol.">
        <title>Alienimonas chondri sp. nov., a novel planctomycete isolated from the biofilm of the red alga Chondrus crispus.</title>
        <authorList>
            <person name="Vitorino I."/>
            <person name="Albuquerque L."/>
            <person name="Wiegand S."/>
            <person name="Kallscheuer N."/>
            <person name="da Costa M.S."/>
            <person name="Lobo-da-Cunha A."/>
            <person name="Jogler C."/>
            <person name="Lage O.M."/>
        </authorList>
    </citation>
    <scope>NUCLEOTIDE SEQUENCE [LARGE SCALE GENOMIC DNA]</scope>
    <source>
        <strain evidence="11 12">LzC2</strain>
    </source>
</reference>
<dbReference type="InterPro" id="IPR006668">
    <property type="entry name" value="Mg_transptr_MgtE_intracell_dom"/>
</dbReference>
<evidence type="ECO:0000256" key="5">
    <source>
        <dbReference type="ARBA" id="ARBA00022842"/>
    </source>
</evidence>
<comment type="caution">
    <text evidence="9">Lacks conserved residue(s) required for the propagation of feature annotation.</text>
</comment>
<evidence type="ECO:0000256" key="4">
    <source>
        <dbReference type="ARBA" id="ARBA00022692"/>
    </source>
</evidence>
<comment type="caution">
    <text evidence="11">The sequence shown here is derived from an EMBL/GenBank/DDBJ whole genome shotgun (WGS) entry which is preliminary data.</text>
</comment>
<dbReference type="InterPro" id="IPR006669">
    <property type="entry name" value="MgtE_transporter"/>
</dbReference>
<dbReference type="EMBL" id="WTPX01000115">
    <property type="protein sequence ID" value="NNJ27026.1"/>
    <property type="molecule type" value="Genomic_DNA"/>
</dbReference>
<dbReference type="Gene3D" id="3.10.580.10">
    <property type="entry name" value="CBS-domain"/>
    <property type="match status" value="1"/>
</dbReference>
<keyword evidence="3 9" id="KW-0813">Transport</keyword>
<dbReference type="SUPFAM" id="SSF158791">
    <property type="entry name" value="MgtE N-terminal domain-like"/>
    <property type="match status" value="1"/>
</dbReference>
<evidence type="ECO:0000313" key="12">
    <source>
        <dbReference type="Proteomes" id="UP000609651"/>
    </source>
</evidence>
<evidence type="ECO:0000256" key="8">
    <source>
        <dbReference type="PROSITE-ProRule" id="PRU00703"/>
    </source>
</evidence>
<feature type="transmembrane region" description="Helical" evidence="9">
    <location>
        <begin position="391"/>
        <end position="411"/>
    </location>
</feature>
<dbReference type="Gene3D" id="1.25.60.10">
    <property type="entry name" value="MgtE N-terminal domain-like"/>
    <property type="match status" value="1"/>
</dbReference>
<keyword evidence="9" id="KW-1003">Cell membrane</keyword>
<proteinExistence type="inferred from homology"/>
<name>A0ABX1VG60_9PLAN</name>
<evidence type="ECO:0000256" key="6">
    <source>
        <dbReference type="ARBA" id="ARBA00022989"/>
    </source>
</evidence>
<evidence type="ECO:0000256" key="9">
    <source>
        <dbReference type="RuleBase" id="RU362011"/>
    </source>
</evidence>
<dbReference type="InterPro" id="IPR036739">
    <property type="entry name" value="SLC41_membr_dom_sf"/>
</dbReference>
<dbReference type="InterPro" id="IPR000644">
    <property type="entry name" value="CBS_dom"/>
</dbReference>
<keyword evidence="4 9" id="KW-0812">Transmembrane</keyword>
<dbReference type="SMART" id="SM00116">
    <property type="entry name" value="CBS"/>
    <property type="match status" value="2"/>
</dbReference>
<dbReference type="InterPro" id="IPR046342">
    <property type="entry name" value="CBS_dom_sf"/>
</dbReference>
<dbReference type="Gene3D" id="1.10.357.20">
    <property type="entry name" value="SLC41 divalent cation transporters, integral membrane domain"/>
    <property type="match status" value="1"/>
</dbReference>
<dbReference type="InterPro" id="IPR006667">
    <property type="entry name" value="SLC41_membr_dom"/>
</dbReference>
<dbReference type="NCBIfam" id="TIGR00400">
    <property type="entry name" value="mgtE"/>
    <property type="match status" value="1"/>
</dbReference>
<dbReference type="Pfam" id="PF03448">
    <property type="entry name" value="MgtE_N"/>
    <property type="match status" value="1"/>
</dbReference>
<dbReference type="Pfam" id="PF01769">
    <property type="entry name" value="MgtE"/>
    <property type="match status" value="1"/>
</dbReference>
<protein>
    <recommendedName>
        <fullName evidence="9">Magnesium transporter MgtE</fullName>
    </recommendedName>
</protein>
<comment type="similarity">
    <text evidence="2 9">Belongs to the SLC41A transporter family.</text>
</comment>